<dbReference type="EMBL" id="JASBWT010000031">
    <property type="protein sequence ID" value="KAJ9093373.1"/>
    <property type="molecule type" value="Genomic_DNA"/>
</dbReference>
<dbReference type="Proteomes" id="UP001227268">
    <property type="component" value="Unassembled WGS sequence"/>
</dbReference>
<gene>
    <name evidence="1" type="ORF">QFC21_006403</name>
</gene>
<evidence type="ECO:0000313" key="2">
    <source>
        <dbReference type="Proteomes" id="UP001227268"/>
    </source>
</evidence>
<organism evidence="1 2">
    <name type="scientific">Naganishia friedmannii</name>
    <dbReference type="NCBI Taxonomy" id="89922"/>
    <lineage>
        <taxon>Eukaryota</taxon>
        <taxon>Fungi</taxon>
        <taxon>Dikarya</taxon>
        <taxon>Basidiomycota</taxon>
        <taxon>Agaricomycotina</taxon>
        <taxon>Tremellomycetes</taxon>
        <taxon>Filobasidiales</taxon>
        <taxon>Filobasidiaceae</taxon>
        <taxon>Naganishia</taxon>
    </lineage>
</organism>
<proteinExistence type="predicted"/>
<protein>
    <submittedName>
        <fullName evidence="1">Uncharacterized protein</fullName>
    </submittedName>
</protein>
<comment type="caution">
    <text evidence="1">The sequence shown here is derived from an EMBL/GenBank/DDBJ whole genome shotgun (WGS) entry which is preliminary data.</text>
</comment>
<accession>A0ACC2V2Q9</accession>
<sequence length="1572" mass="177010">MSAQDTNTGLNLNEVPAANGPNRDQVIQEGAAHSYSSRLRSGRLDLRHSPPPCVGDGSDDEEDEGIEEHDIEELMAGNEQYSQQGHPDQIMRVPGRDLILVPEWGDELTARYIQEQRNALAQLEAVNGVPPTSLNAEPPTGPEGYIMIPAHLGQVLAIHDAMKDSQLAAHHHEYPEPAFEMDIQQFILTLACPWIDRNLHLLSERPGLSRRITQPVALGSHFLVALMRPDIKTKWLPRRPRPTSTTHGDEPSSDSEEDWTTLDSPTPAHTPRPAVVDALGPVVLPGPDLQNVLPCEVSSDVDSVIILSDRLPLCTSLEVPSIPSRNDTQRYSNKICMLAGSGRTRTQLSRIPNFRLGRAGRLTVNVFFPEAYDPHFKGMGSSQIDTDTLLIIWDRVIQPAILSVFPDGAYNSMPQSGQYEADRQGEIGGAARPSWRTTTLPSDKVAEFVQAMRERLERLEEPELAQFKVSKFLLSLQGFKSFSFTRFDDLAQSEYGWFAGLGFTDNEVAPLMLFKGYLKGLRRVTKDLLIPDWLDFNDILQQGIARARRLATWENREEDVAVNEASSLDGDELDGLLHGHRRREGPSLQIKPGMKALCNGLGCDTCSIWVDVAAELGCPGKVTVWNHSHCFDVVNSLVGRDNFNQASEWRTGARMDEIATIPGLGGVGFTDKRSPSHGPNSPTPYIQLYCQEKVPTYAAFGSKARGSDNLDQIPARKLPMKYLLDCSSDANSPLERWIRTEKRILEDATDKADRSFPARLEVRTSLENLMETIYNMIVALSRSTESDAFRHYSNNEWFRWKSLRAEHAARLPGTIFGRREARPSDWTIVHALLASQAFVHGLHSRISTVTIERDTVNMHSMYIRVDTTAHGTIYNFPNSTVTLQERARSAVFLPFYPAGTRTLHQYYSAVTGLDYSQFERNFGGMSNAEEKWRLKVRRGVQRLASFGLARLRELIKYRPAGQVARPNSNASVQSTVDDRPSAVIQDDAVHIRLEAIVKEKLDSVLDESLVVRGQAGRDLAKYLEEHEILDVPFIIQEFGRSLGLLMHVYEADRLESLRDMQPAHGRHLIIDANGIVQVETEPLWSVPRASDQIDRRANRLNAGGLDVTDFQRNLPATLPTTTYAVRSFKIEWVVTYTAGSGMYLPDVSMGKVLRDTHIPPPTTEDDREDDKALLDWLRRVQDSETPFPEDLFSRPSIADVVVFILSSFQHQLLMTMPKTVRANKKFPDQEGEPYIKAATERDLVVSQHLMRETYSGLPGRLTRFVATQYTKTKWEGFAAFFFPASLEDCEMHPGWIEPQATYLDLWRGLLERVSELPNSRTITDALVQVSTTFVRSFKVLPDLSGKAYKALRHKKACDNPLSLWDDTAFEKYTTGDITKFDPRWMTIAPGARVASRIRLAYCFTAPDQISYMGYWRGDMDIKEARNNYATLYPSPPPFEYPWMKENYDRVIPEREYMIRKEGLDPNHFNPADKRRGLGHNWWDANHSVVSCAVCRTWSILNPPDLQSETVDPALDLAKYKTGGQCWGYFACSSDDNSSKSVSKVSQSTGRKRKMPQTSTVPGKKPTARSYYN</sequence>
<keyword evidence="2" id="KW-1185">Reference proteome</keyword>
<name>A0ACC2V2Q9_9TREE</name>
<evidence type="ECO:0000313" key="1">
    <source>
        <dbReference type="EMBL" id="KAJ9093373.1"/>
    </source>
</evidence>
<reference evidence="1" key="1">
    <citation type="submission" date="2023-04" db="EMBL/GenBank/DDBJ databases">
        <title>Draft Genome sequencing of Naganishia species isolated from polar environments using Oxford Nanopore Technology.</title>
        <authorList>
            <person name="Leo P."/>
            <person name="Venkateswaran K."/>
        </authorList>
    </citation>
    <scope>NUCLEOTIDE SEQUENCE</scope>
    <source>
        <strain evidence="1">MNA-CCFEE 5423</strain>
    </source>
</reference>